<dbReference type="PANTHER" id="PTHR11757:SF19">
    <property type="entry name" value="PROLYL ENDOPEPTIDASE-LIKE"/>
    <property type="match status" value="1"/>
</dbReference>
<evidence type="ECO:0000313" key="9">
    <source>
        <dbReference type="Proteomes" id="UP000267187"/>
    </source>
</evidence>
<evidence type="ECO:0000313" key="8">
    <source>
        <dbReference type="EMBL" id="RMA82656.1"/>
    </source>
</evidence>
<protein>
    <submittedName>
        <fullName evidence="8">Oligopeptidase B</fullName>
    </submittedName>
</protein>
<comment type="similarity">
    <text evidence="1">Belongs to the peptidase S9A family.</text>
</comment>
<evidence type="ECO:0000259" key="6">
    <source>
        <dbReference type="Pfam" id="PF00326"/>
    </source>
</evidence>
<dbReference type="AlphaFoldDB" id="A0A3M0ADP3"/>
<dbReference type="RefSeq" id="WP_121875972.1">
    <property type="nucleotide sequence ID" value="NZ_REFJ01000001.1"/>
</dbReference>
<evidence type="ECO:0000259" key="7">
    <source>
        <dbReference type="Pfam" id="PF02897"/>
    </source>
</evidence>
<dbReference type="SUPFAM" id="SSF50993">
    <property type="entry name" value="Peptidase/esterase 'gauge' domain"/>
    <property type="match status" value="1"/>
</dbReference>
<accession>A0A3M0ADP3</accession>
<feature type="signal peptide" evidence="5">
    <location>
        <begin position="1"/>
        <end position="21"/>
    </location>
</feature>
<dbReference type="Gene3D" id="2.130.10.120">
    <property type="entry name" value="Prolyl oligopeptidase, N-terminal domain"/>
    <property type="match status" value="1"/>
</dbReference>
<evidence type="ECO:0000256" key="2">
    <source>
        <dbReference type="ARBA" id="ARBA00022670"/>
    </source>
</evidence>
<keyword evidence="2" id="KW-0645">Protease</keyword>
<dbReference type="Pfam" id="PF02897">
    <property type="entry name" value="Peptidase_S9_N"/>
    <property type="match status" value="1"/>
</dbReference>
<dbReference type="InterPro" id="IPR001375">
    <property type="entry name" value="Peptidase_S9_cat"/>
</dbReference>
<evidence type="ECO:0000256" key="4">
    <source>
        <dbReference type="ARBA" id="ARBA00022825"/>
    </source>
</evidence>
<evidence type="ECO:0000256" key="3">
    <source>
        <dbReference type="ARBA" id="ARBA00022801"/>
    </source>
</evidence>
<evidence type="ECO:0000256" key="1">
    <source>
        <dbReference type="ARBA" id="ARBA00005228"/>
    </source>
</evidence>
<dbReference type="PROSITE" id="PS51257">
    <property type="entry name" value="PROKAR_LIPOPROTEIN"/>
    <property type="match status" value="1"/>
</dbReference>
<dbReference type="InterPro" id="IPR029058">
    <property type="entry name" value="AB_hydrolase_fold"/>
</dbReference>
<reference evidence="8 9" key="1">
    <citation type="submission" date="2018-10" db="EMBL/GenBank/DDBJ databases">
        <title>Genomic Encyclopedia of Type Strains, Phase IV (KMG-IV): sequencing the most valuable type-strain genomes for metagenomic binning, comparative biology and taxonomic classification.</title>
        <authorList>
            <person name="Goeker M."/>
        </authorList>
    </citation>
    <scope>NUCLEOTIDE SEQUENCE [LARGE SCALE GENOMIC DNA]</scope>
    <source>
        <strain evidence="8 9">DSM 25080</strain>
    </source>
</reference>
<name>A0A3M0ADP3_9GAMM</name>
<dbReference type="GO" id="GO:0006508">
    <property type="term" value="P:proteolysis"/>
    <property type="evidence" value="ECO:0007669"/>
    <property type="project" value="UniProtKB-KW"/>
</dbReference>
<proteinExistence type="inferred from homology"/>
<organism evidence="8 9">
    <name type="scientific">Umboniibacter marinipuniceus</name>
    <dbReference type="NCBI Taxonomy" id="569599"/>
    <lineage>
        <taxon>Bacteria</taxon>
        <taxon>Pseudomonadati</taxon>
        <taxon>Pseudomonadota</taxon>
        <taxon>Gammaproteobacteria</taxon>
        <taxon>Cellvibrionales</taxon>
        <taxon>Cellvibrionaceae</taxon>
        <taxon>Umboniibacter</taxon>
    </lineage>
</organism>
<dbReference type="Gene3D" id="3.40.50.1820">
    <property type="entry name" value="alpha/beta hydrolase"/>
    <property type="match status" value="1"/>
</dbReference>
<comment type="caution">
    <text evidence="8">The sequence shown here is derived from an EMBL/GenBank/DDBJ whole genome shotgun (WGS) entry which is preliminary data.</text>
</comment>
<dbReference type="PRINTS" id="PR00862">
    <property type="entry name" value="PROLIGOPTASE"/>
</dbReference>
<keyword evidence="4" id="KW-0720">Serine protease</keyword>
<evidence type="ECO:0000256" key="5">
    <source>
        <dbReference type="SAM" id="SignalP"/>
    </source>
</evidence>
<feature type="domain" description="Peptidase S9 prolyl oligopeptidase catalytic" evidence="6">
    <location>
        <begin position="505"/>
        <end position="717"/>
    </location>
</feature>
<dbReference type="InterPro" id="IPR023302">
    <property type="entry name" value="Pept_S9A_N"/>
</dbReference>
<keyword evidence="3" id="KW-0378">Hydrolase</keyword>
<dbReference type="EMBL" id="REFJ01000001">
    <property type="protein sequence ID" value="RMA82656.1"/>
    <property type="molecule type" value="Genomic_DNA"/>
</dbReference>
<dbReference type="GO" id="GO:0004252">
    <property type="term" value="F:serine-type endopeptidase activity"/>
    <property type="evidence" value="ECO:0007669"/>
    <property type="project" value="InterPro"/>
</dbReference>
<keyword evidence="5" id="KW-0732">Signal</keyword>
<dbReference type="SUPFAM" id="SSF53474">
    <property type="entry name" value="alpha/beta-Hydrolases"/>
    <property type="match status" value="1"/>
</dbReference>
<dbReference type="InterPro" id="IPR051543">
    <property type="entry name" value="Serine_Peptidase_S9A"/>
</dbReference>
<dbReference type="OrthoDB" id="9801421at2"/>
<feature type="domain" description="Peptidase S9A N-terminal" evidence="7">
    <location>
        <begin position="48"/>
        <end position="444"/>
    </location>
</feature>
<dbReference type="Pfam" id="PF00326">
    <property type="entry name" value="Peptidase_S9"/>
    <property type="match status" value="1"/>
</dbReference>
<dbReference type="Proteomes" id="UP000267187">
    <property type="component" value="Unassembled WGS sequence"/>
</dbReference>
<keyword evidence="9" id="KW-1185">Reference proteome</keyword>
<dbReference type="InterPro" id="IPR002470">
    <property type="entry name" value="Peptidase_S9A"/>
</dbReference>
<dbReference type="PANTHER" id="PTHR11757">
    <property type="entry name" value="PROTEASE FAMILY S9A OLIGOPEPTIDASE"/>
    <property type="match status" value="1"/>
</dbReference>
<feature type="chain" id="PRO_5018181079" evidence="5">
    <location>
        <begin position="22"/>
        <end position="724"/>
    </location>
</feature>
<gene>
    <name evidence="8" type="ORF">DFR27_0608</name>
</gene>
<sequence>MNYFGLRPLALGIGAVFFLGACTPGSETSPTTMSKSQLSELPNAPYASQREHEFSHHGITVSDPWNWLRDSDYPTVDDQDVLDYLNAENAYFQSWLQPQAALTDTLFEEFKGRLDESESSVPWVSNGYEYSWVYEEGEEYRTYLRRDLSDPEAQAEVFLDQPGLAESYEYFVMGGYSVSDDNRYLAYSFDTSGDERYTVRVKDLVSGEYLDDVITDTNGSAQFMKDGSLVYGLLEEGKWRTQSINRYELDSNASTVLLVESDDSFFLGFGSSSDGEYLLLGSGQGAVSEYYALSQNNLTAKPMLLASRSEGFSYTVDHAHGDFWILANDQHVNFRMAKVADTNPSYENWETVIAGSDAVYLRSFQPFNDFIAIKQSVNGLEQIHVNGYDGSSHEIVFPEDVFTASIGNNPEFDQRHLRLSYSSMVTPSTVFDYQLDEQSLETRKVADIPSGYDKSRYETKRLMITARDGAEVPVSMLYLKGTELDGSNPLHLYGYGAYGSGMSPRFSTTNLSLVDRGVIYAIAHVRGGDEMGYQWYLDGKLEKRTNTFNDFIDVARGLIAQNYTAAGNISSSGRSAGGELMGAVVVQAPELWSSVILGVPFVDVLNTMLDATLPLTPPEWSEWGNPIEDKAAFELLQSYSPYDNIEARDYPSMLVTGGLNDPRVTYWEPAKWTAAMRHYKTDDNLLMMRMNMGAGHFANSGRYGRLRDYAEEYTFILMSHGITE</sequence>